<dbReference type="Proteomes" id="UP000499080">
    <property type="component" value="Unassembled WGS sequence"/>
</dbReference>
<accession>A0A4Y2ETN1</accession>
<protein>
    <submittedName>
        <fullName evidence="1">Uncharacterized protein</fullName>
    </submittedName>
</protein>
<proteinExistence type="predicted"/>
<feature type="non-terminal residue" evidence="1">
    <location>
        <position position="1"/>
    </location>
</feature>
<dbReference type="AlphaFoldDB" id="A0A4Y2ETN1"/>
<keyword evidence="2" id="KW-1185">Reference proteome</keyword>
<evidence type="ECO:0000313" key="2">
    <source>
        <dbReference type="Proteomes" id="UP000499080"/>
    </source>
</evidence>
<name>A0A4Y2ETN1_ARAVE</name>
<gene>
    <name evidence="1" type="ORF">AVEN_247228_1</name>
</gene>
<dbReference type="EMBL" id="BGPR01000686">
    <property type="protein sequence ID" value="GBM31528.1"/>
    <property type="molecule type" value="Genomic_DNA"/>
</dbReference>
<comment type="caution">
    <text evidence="1">The sequence shown here is derived from an EMBL/GenBank/DDBJ whole genome shotgun (WGS) entry which is preliminary data.</text>
</comment>
<sequence length="68" mass="7938">ALMSSRVFSFPHVRTLQSSLLNHIPLHREQGRSLLQDSYHPDVIYTSGCKMRQCEVHVKSPEENMCRR</sequence>
<reference evidence="1 2" key="1">
    <citation type="journal article" date="2019" name="Sci. Rep.">
        <title>Orb-weaving spider Araneus ventricosus genome elucidates the spidroin gene catalogue.</title>
        <authorList>
            <person name="Kono N."/>
            <person name="Nakamura H."/>
            <person name="Ohtoshi R."/>
            <person name="Moran D.A.P."/>
            <person name="Shinohara A."/>
            <person name="Yoshida Y."/>
            <person name="Fujiwara M."/>
            <person name="Mori M."/>
            <person name="Tomita M."/>
            <person name="Arakawa K."/>
        </authorList>
    </citation>
    <scope>NUCLEOTIDE SEQUENCE [LARGE SCALE GENOMIC DNA]</scope>
</reference>
<evidence type="ECO:0000313" key="1">
    <source>
        <dbReference type="EMBL" id="GBM31528.1"/>
    </source>
</evidence>
<organism evidence="1 2">
    <name type="scientific">Araneus ventricosus</name>
    <name type="common">Orbweaver spider</name>
    <name type="synonym">Epeira ventricosa</name>
    <dbReference type="NCBI Taxonomy" id="182803"/>
    <lineage>
        <taxon>Eukaryota</taxon>
        <taxon>Metazoa</taxon>
        <taxon>Ecdysozoa</taxon>
        <taxon>Arthropoda</taxon>
        <taxon>Chelicerata</taxon>
        <taxon>Arachnida</taxon>
        <taxon>Araneae</taxon>
        <taxon>Araneomorphae</taxon>
        <taxon>Entelegynae</taxon>
        <taxon>Araneoidea</taxon>
        <taxon>Araneidae</taxon>
        <taxon>Araneus</taxon>
    </lineage>
</organism>